<comment type="caution">
    <text evidence="1">The sequence shown here is derived from an EMBL/GenBank/DDBJ whole genome shotgun (WGS) entry which is preliminary data.</text>
</comment>
<gene>
    <name evidence="1" type="ORF">ACH5RR_034176</name>
</gene>
<dbReference type="EMBL" id="JBJUIK010000014">
    <property type="protein sequence ID" value="KAL3504335.1"/>
    <property type="molecule type" value="Genomic_DNA"/>
</dbReference>
<reference evidence="1 2" key="1">
    <citation type="submission" date="2024-11" db="EMBL/GenBank/DDBJ databases">
        <title>A near-complete genome assembly of Cinchona calisaya.</title>
        <authorList>
            <person name="Lian D.C."/>
            <person name="Zhao X.W."/>
            <person name="Wei L."/>
        </authorList>
    </citation>
    <scope>NUCLEOTIDE SEQUENCE [LARGE SCALE GENOMIC DNA]</scope>
    <source>
        <tissue evidence="1">Nenye</tissue>
    </source>
</reference>
<proteinExistence type="predicted"/>
<keyword evidence="2" id="KW-1185">Reference proteome</keyword>
<sequence length="217" mass="23204">MTHCISLPLPKSIFTPSPTAKTFNLADGVAKNHAGIAIQGSQDFSLIASLGQVIILVVAAPRIVLIACQTLAMVDDKFDEATTAEVVNVSTYTHGLVNPTLVQKHASTPIMHVASMFAEDHRIVAARDTSSVKPPTIAFTLDGGVVTASPKKERSLVKSKFIVEAQDRVDLVPDIVKSDMMMGVHFGITSYLPNHNSSLNEVIEDFCGTPNVVISPL</sequence>
<dbReference type="Proteomes" id="UP001630127">
    <property type="component" value="Unassembled WGS sequence"/>
</dbReference>
<organism evidence="1 2">
    <name type="scientific">Cinchona calisaya</name>
    <dbReference type="NCBI Taxonomy" id="153742"/>
    <lineage>
        <taxon>Eukaryota</taxon>
        <taxon>Viridiplantae</taxon>
        <taxon>Streptophyta</taxon>
        <taxon>Embryophyta</taxon>
        <taxon>Tracheophyta</taxon>
        <taxon>Spermatophyta</taxon>
        <taxon>Magnoliopsida</taxon>
        <taxon>eudicotyledons</taxon>
        <taxon>Gunneridae</taxon>
        <taxon>Pentapetalae</taxon>
        <taxon>asterids</taxon>
        <taxon>lamiids</taxon>
        <taxon>Gentianales</taxon>
        <taxon>Rubiaceae</taxon>
        <taxon>Cinchonoideae</taxon>
        <taxon>Cinchoneae</taxon>
        <taxon>Cinchona</taxon>
    </lineage>
</organism>
<dbReference type="AlphaFoldDB" id="A0ABD2YAY8"/>
<evidence type="ECO:0000313" key="2">
    <source>
        <dbReference type="Proteomes" id="UP001630127"/>
    </source>
</evidence>
<protein>
    <submittedName>
        <fullName evidence="1">Uncharacterized protein</fullName>
    </submittedName>
</protein>
<accession>A0ABD2YAY8</accession>
<name>A0ABD2YAY8_9GENT</name>
<evidence type="ECO:0000313" key="1">
    <source>
        <dbReference type="EMBL" id="KAL3504335.1"/>
    </source>
</evidence>